<evidence type="ECO:0008006" key="3">
    <source>
        <dbReference type="Google" id="ProtNLM"/>
    </source>
</evidence>
<name>A0A918KUT9_9PROT</name>
<dbReference type="RefSeq" id="WP_189586886.1">
    <property type="nucleotide sequence ID" value="NZ_BMYV01000003.1"/>
</dbReference>
<keyword evidence="2" id="KW-1185">Reference proteome</keyword>
<dbReference type="AlphaFoldDB" id="A0A918KUT9"/>
<dbReference type="Proteomes" id="UP000600865">
    <property type="component" value="Unassembled WGS sequence"/>
</dbReference>
<dbReference type="InterPro" id="IPR045865">
    <property type="entry name" value="ACT-like_dom_sf"/>
</dbReference>
<proteinExistence type="predicted"/>
<dbReference type="SUPFAM" id="SSF55021">
    <property type="entry name" value="ACT-like"/>
    <property type="match status" value="1"/>
</dbReference>
<dbReference type="Pfam" id="PF13710">
    <property type="entry name" value="ACT_5"/>
    <property type="match status" value="1"/>
</dbReference>
<organism evidence="1 2">
    <name type="scientific">Litorimonas cladophorae</name>
    <dbReference type="NCBI Taxonomy" id="1220491"/>
    <lineage>
        <taxon>Bacteria</taxon>
        <taxon>Pseudomonadati</taxon>
        <taxon>Pseudomonadota</taxon>
        <taxon>Alphaproteobacteria</taxon>
        <taxon>Maricaulales</taxon>
        <taxon>Robiginitomaculaceae</taxon>
    </lineage>
</organism>
<dbReference type="EMBL" id="BMYV01000003">
    <property type="protein sequence ID" value="GGX74403.1"/>
    <property type="molecule type" value="Genomic_DNA"/>
</dbReference>
<reference evidence="1 2" key="1">
    <citation type="journal article" date="2014" name="Int. J. Syst. Evol. Microbiol.">
        <title>Complete genome sequence of Corynebacterium casei LMG S-19264T (=DSM 44701T), isolated from a smear-ripened cheese.</title>
        <authorList>
            <consortium name="US DOE Joint Genome Institute (JGI-PGF)"/>
            <person name="Walter F."/>
            <person name="Albersmeier A."/>
            <person name="Kalinowski J."/>
            <person name="Ruckert C."/>
        </authorList>
    </citation>
    <scope>NUCLEOTIDE SEQUENCE [LARGE SCALE GENOMIC DNA]</scope>
    <source>
        <strain evidence="1 2">KCTC 23968</strain>
    </source>
</reference>
<comment type="caution">
    <text evidence="1">The sequence shown here is derived from an EMBL/GenBank/DDBJ whole genome shotgun (WGS) entry which is preliminary data.</text>
</comment>
<sequence length="101" mass="11359">MTEELQRDKIFVPSGVSGKLKIVLHDVSGTLIRALGTIERRGYDYRDVHCTQRVDGDFDLLVAVEDTGGPNDLDTLCLQLERLYNVVSAEKVGRRKRAERA</sequence>
<gene>
    <name evidence="1" type="ORF">GCM10011309_25670</name>
</gene>
<protein>
    <recommendedName>
        <fullName evidence="3">Acetolactate synthase</fullName>
    </recommendedName>
</protein>
<accession>A0A918KUT9</accession>
<evidence type="ECO:0000313" key="2">
    <source>
        <dbReference type="Proteomes" id="UP000600865"/>
    </source>
</evidence>
<dbReference type="Gene3D" id="3.30.70.260">
    <property type="match status" value="1"/>
</dbReference>
<evidence type="ECO:0000313" key="1">
    <source>
        <dbReference type="EMBL" id="GGX74403.1"/>
    </source>
</evidence>